<organism evidence="2">
    <name type="scientific">Arthrobotrys musiformis</name>
    <dbReference type="NCBI Taxonomy" id="47236"/>
    <lineage>
        <taxon>Eukaryota</taxon>
        <taxon>Fungi</taxon>
        <taxon>Dikarya</taxon>
        <taxon>Ascomycota</taxon>
        <taxon>Pezizomycotina</taxon>
        <taxon>Orbiliomycetes</taxon>
        <taxon>Orbiliales</taxon>
        <taxon>Orbiliaceae</taxon>
        <taxon>Arthrobotrys</taxon>
    </lineage>
</organism>
<proteinExistence type="predicted"/>
<evidence type="ECO:0000313" key="2">
    <source>
        <dbReference type="EMBL" id="QBM31591.1"/>
    </source>
</evidence>
<sequence length="202" mass="23893">MDARDKKALYLIKHRYGGTVKQVSNANAFKYKLRHKAGLILLINDINGLLRNPTRLLQINKLCVKFNIELKYSENLSFNNGWLSGFIDSDGSIYFNESSGQVFIGISQKNKYLLEPLIDIYGGRVDILSPKIEAFKYVVYRKAELFNLIDNYFSKYPLRTEKMKRVNLIKEFYLKRISKNNKDIIKLNEWIKFKDRWEKYQD</sequence>
<gene>
    <name evidence="2" type="primary">orf202</name>
</gene>
<evidence type="ECO:0000259" key="1">
    <source>
        <dbReference type="Pfam" id="PF00961"/>
    </source>
</evidence>
<accession>A0A482EAC1</accession>
<name>A0A482EAC1_9PEZI</name>
<dbReference type="SUPFAM" id="SSF55608">
    <property type="entry name" value="Homing endonucleases"/>
    <property type="match status" value="2"/>
</dbReference>
<reference evidence="2" key="1">
    <citation type="submission" date="2019-03" db="EMBL/GenBank/DDBJ databases">
        <authorList>
            <person name="Zhang Y.Q."/>
        </authorList>
    </citation>
    <scope>NUCLEOTIDE SEQUENCE</scope>
    <source>
        <strain evidence="2">YMF1.03753</strain>
    </source>
</reference>
<dbReference type="AlphaFoldDB" id="A0A482EAC1"/>
<dbReference type="EMBL" id="MK633967">
    <property type="protein sequence ID" value="QBM31591.1"/>
    <property type="molecule type" value="Genomic_DNA"/>
</dbReference>
<protein>
    <recommendedName>
        <fullName evidence="1">Homing endonuclease LAGLIDADG domain-containing protein</fullName>
    </recommendedName>
</protein>
<dbReference type="PANTHER" id="PTHR37520:SF1">
    <property type="entry name" value="INTRON-ENCODED DNA ENDONUCLEASE AI2A-RELATED"/>
    <property type="match status" value="1"/>
</dbReference>
<dbReference type="PANTHER" id="PTHR37520">
    <property type="entry name" value="INTRON-ENCODED DNA ENDONUCLEASE AI2A-RELATED"/>
    <property type="match status" value="1"/>
</dbReference>
<dbReference type="InterPro" id="IPR004860">
    <property type="entry name" value="LAGLIDADG_dom"/>
</dbReference>
<dbReference type="Gene3D" id="3.10.28.10">
    <property type="entry name" value="Homing endonucleases"/>
    <property type="match status" value="1"/>
</dbReference>
<dbReference type="Pfam" id="PF00961">
    <property type="entry name" value="LAGLIDADG_1"/>
    <property type="match status" value="1"/>
</dbReference>
<keyword evidence="2" id="KW-0496">Mitochondrion</keyword>
<dbReference type="GO" id="GO:0004519">
    <property type="term" value="F:endonuclease activity"/>
    <property type="evidence" value="ECO:0007669"/>
    <property type="project" value="InterPro"/>
</dbReference>
<feature type="domain" description="Homing endonuclease LAGLIDADG" evidence="1">
    <location>
        <begin position="83"/>
        <end position="172"/>
    </location>
</feature>
<dbReference type="InterPro" id="IPR027434">
    <property type="entry name" value="Homing_endonucl"/>
</dbReference>
<geneLocation type="mitochondrion" evidence="2"/>